<sequence>MSSTRLDALVAAVFDLSRAESGELFRQERVMIGGALVKGPAQEAKPMDIISVRGFGRFRYDGEERETKKGRLRVMIRKY</sequence>
<dbReference type="Gene3D" id="3.10.290.10">
    <property type="entry name" value="RNA-binding S4 domain"/>
    <property type="match status" value="1"/>
</dbReference>
<accession>A0A645AMV0</accession>
<organism evidence="1">
    <name type="scientific">bioreactor metagenome</name>
    <dbReference type="NCBI Taxonomy" id="1076179"/>
    <lineage>
        <taxon>unclassified sequences</taxon>
        <taxon>metagenomes</taxon>
        <taxon>ecological metagenomes</taxon>
    </lineage>
</organism>
<dbReference type="PROSITE" id="PS50889">
    <property type="entry name" value="S4"/>
    <property type="match status" value="1"/>
</dbReference>
<reference evidence="1" key="1">
    <citation type="submission" date="2019-08" db="EMBL/GenBank/DDBJ databases">
        <authorList>
            <person name="Kucharzyk K."/>
            <person name="Murdoch R.W."/>
            <person name="Higgins S."/>
            <person name="Loffler F."/>
        </authorList>
    </citation>
    <scope>NUCLEOTIDE SEQUENCE</scope>
</reference>
<dbReference type="GO" id="GO:0003723">
    <property type="term" value="F:RNA binding"/>
    <property type="evidence" value="ECO:0007669"/>
    <property type="project" value="InterPro"/>
</dbReference>
<comment type="caution">
    <text evidence="1">The sequence shown here is derived from an EMBL/GenBank/DDBJ whole genome shotgun (WGS) entry which is preliminary data.</text>
</comment>
<dbReference type="SUPFAM" id="SSF55174">
    <property type="entry name" value="Alpha-L RNA-binding motif"/>
    <property type="match status" value="1"/>
</dbReference>
<dbReference type="EMBL" id="VSSQ01014632">
    <property type="protein sequence ID" value="MPM54068.1"/>
    <property type="molecule type" value="Genomic_DNA"/>
</dbReference>
<dbReference type="InterPro" id="IPR036986">
    <property type="entry name" value="S4_RNA-bd_sf"/>
</dbReference>
<dbReference type="AlphaFoldDB" id="A0A645AMV0"/>
<protein>
    <recommendedName>
        <fullName evidence="2">RNA-binding S4 domain-containing protein</fullName>
    </recommendedName>
</protein>
<proteinExistence type="predicted"/>
<name>A0A645AMV0_9ZZZZ</name>
<evidence type="ECO:0000313" key="1">
    <source>
        <dbReference type="EMBL" id="MPM54068.1"/>
    </source>
</evidence>
<dbReference type="CDD" id="cd00165">
    <property type="entry name" value="S4"/>
    <property type="match status" value="1"/>
</dbReference>
<gene>
    <name evidence="1" type="ORF">SDC9_100841</name>
</gene>
<evidence type="ECO:0008006" key="2">
    <source>
        <dbReference type="Google" id="ProtNLM"/>
    </source>
</evidence>